<dbReference type="KEGG" id="pseo:OM33_20000"/>
<dbReference type="AlphaFoldDB" id="A0A0A7EMM6"/>
<organism evidence="2 3">
    <name type="scientific">Pseudoalteromonas piratica</name>
    <dbReference type="NCBI Taxonomy" id="1348114"/>
    <lineage>
        <taxon>Bacteria</taxon>
        <taxon>Pseudomonadati</taxon>
        <taxon>Pseudomonadota</taxon>
        <taxon>Gammaproteobacteria</taxon>
        <taxon>Alteromonadales</taxon>
        <taxon>Pseudoalteromonadaceae</taxon>
        <taxon>Pseudoalteromonas</taxon>
    </lineage>
</organism>
<keyword evidence="3" id="KW-1185">Reference proteome</keyword>
<keyword evidence="1" id="KW-0812">Transmembrane</keyword>
<accession>A0A0A7EMM6</accession>
<keyword evidence="1" id="KW-1133">Transmembrane helix</keyword>
<dbReference type="HOGENOM" id="CLU_159285_3_0_6"/>
<evidence type="ECO:0000313" key="3">
    <source>
        <dbReference type="Proteomes" id="UP000030341"/>
    </source>
</evidence>
<dbReference type="RefSeq" id="WP_040136223.1">
    <property type="nucleotide sequence ID" value="NZ_CP009889.1"/>
</dbReference>
<proteinExistence type="predicted"/>
<dbReference type="EMBL" id="CP009889">
    <property type="protein sequence ID" value="AIY67326.1"/>
    <property type="molecule type" value="Genomic_DNA"/>
</dbReference>
<evidence type="ECO:0000313" key="2">
    <source>
        <dbReference type="EMBL" id="AIY67326.1"/>
    </source>
</evidence>
<feature type="transmembrane region" description="Helical" evidence="1">
    <location>
        <begin position="48"/>
        <end position="68"/>
    </location>
</feature>
<keyword evidence="1" id="KW-0472">Membrane</keyword>
<gene>
    <name evidence="2" type="ORF">OM33_20000</name>
</gene>
<evidence type="ECO:0008006" key="4">
    <source>
        <dbReference type="Google" id="ProtNLM"/>
    </source>
</evidence>
<reference evidence="2 3" key="1">
    <citation type="submission" date="2014-11" db="EMBL/GenBank/DDBJ databases">
        <title>Complete Genome Sequence of Pseudoalteromonas sp. Strain OCN003 Isolated from Kaneohe Bay, Oahu, Hawaii.</title>
        <authorList>
            <person name="Beurmann S."/>
            <person name="Videau P."/>
            <person name="Ushijima B."/>
            <person name="Smith A.M."/>
            <person name="Aeby G.S."/>
            <person name="Callahan S.M."/>
            <person name="Belcaid M."/>
        </authorList>
    </citation>
    <scope>NUCLEOTIDE SEQUENCE [LARGE SCALE GENOMIC DNA]</scope>
    <source>
        <strain evidence="2 3">OCN003</strain>
    </source>
</reference>
<dbReference type="OrthoDB" id="1684279at2"/>
<dbReference type="Proteomes" id="UP000030341">
    <property type="component" value="Chromosome 2"/>
</dbReference>
<dbReference type="eggNOG" id="ENOG5031M9M">
    <property type="taxonomic scope" value="Bacteria"/>
</dbReference>
<feature type="transmembrane region" description="Helical" evidence="1">
    <location>
        <begin position="18"/>
        <end position="42"/>
    </location>
</feature>
<feature type="transmembrane region" description="Helical" evidence="1">
    <location>
        <begin position="75"/>
        <end position="95"/>
    </location>
</feature>
<sequence length="96" mass="10333">MDHALTLIRANKDVISRIFVAVIMGYGITMSLSILLSVLLPLNQTDAIAASSMLSFAVFTGFVMFVFSAKSIKQVFFQSLGVLVVSAALNVLFMAV</sequence>
<protein>
    <recommendedName>
        <fullName evidence="4">Iron transporter</fullName>
    </recommendedName>
</protein>
<name>A0A0A7EMM6_9GAMM</name>
<evidence type="ECO:0000256" key="1">
    <source>
        <dbReference type="SAM" id="Phobius"/>
    </source>
</evidence>